<dbReference type="Pfam" id="PF07679">
    <property type="entry name" value="I-set"/>
    <property type="match status" value="8"/>
</dbReference>
<comment type="subcellular location">
    <subcellularLocation>
        <location evidence="1">Cytoplasm</location>
    </subcellularLocation>
</comment>
<evidence type="ECO:0000256" key="4">
    <source>
        <dbReference type="ARBA" id="ARBA00023319"/>
    </source>
</evidence>
<dbReference type="GO" id="GO:0060298">
    <property type="term" value="P:positive regulation of sarcomere organization"/>
    <property type="evidence" value="ECO:0007669"/>
    <property type="project" value="UniProtKB-ARBA"/>
</dbReference>
<organism evidence="7 8">
    <name type="scientific">Galendromus occidentalis</name>
    <name type="common">western predatory mite</name>
    <dbReference type="NCBI Taxonomy" id="34638"/>
    <lineage>
        <taxon>Eukaryota</taxon>
        <taxon>Metazoa</taxon>
        <taxon>Ecdysozoa</taxon>
        <taxon>Arthropoda</taxon>
        <taxon>Chelicerata</taxon>
        <taxon>Arachnida</taxon>
        <taxon>Acari</taxon>
        <taxon>Parasitiformes</taxon>
        <taxon>Mesostigmata</taxon>
        <taxon>Gamasina</taxon>
        <taxon>Phytoseioidea</taxon>
        <taxon>Phytoseiidae</taxon>
        <taxon>Typhlodrominae</taxon>
        <taxon>Galendromus</taxon>
    </lineage>
</organism>
<dbReference type="InterPro" id="IPR036179">
    <property type="entry name" value="Ig-like_dom_sf"/>
</dbReference>
<protein>
    <submittedName>
        <fullName evidence="8">Muscle M-line assembly protein unc-89-like</fullName>
    </submittedName>
</protein>
<feature type="domain" description="Ig-like" evidence="6">
    <location>
        <begin position="163"/>
        <end position="251"/>
    </location>
</feature>
<feature type="region of interest" description="Disordered" evidence="5">
    <location>
        <begin position="969"/>
        <end position="990"/>
    </location>
</feature>
<keyword evidence="4" id="KW-0393">Immunoglobulin domain</keyword>
<dbReference type="GeneID" id="100906585"/>
<dbReference type="InterPro" id="IPR003599">
    <property type="entry name" value="Ig_sub"/>
</dbReference>
<dbReference type="RefSeq" id="XP_028966661.1">
    <property type="nucleotide sequence ID" value="XM_029110828.1"/>
</dbReference>
<dbReference type="SMART" id="SM00408">
    <property type="entry name" value="IGc2"/>
    <property type="match status" value="7"/>
</dbReference>
<comment type="similarity">
    <text evidence="2">Belongs to the protein kinase superfamily. CAMK Ser/Thr protein kinase family.</text>
</comment>
<dbReference type="InterPro" id="IPR003598">
    <property type="entry name" value="Ig_sub2"/>
</dbReference>
<dbReference type="PROSITE" id="PS50835">
    <property type="entry name" value="IG_LIKE"/>
    <property type="match status" value="7"/>
</dbReference>
<feature type="domain" description="Ig-like" evidence="6">
    <location>
        <begin position="368"/>
        <end position="457"/>
    </location>
</feature>
<proteinExistence type="inferred from homology"/>
<dbReference type="GO" id="GO:0045989">
    <property type="term" value="P:positive regulation of striated muscle contraction"/>
    <property type="evidence" value="ECO:0007669"/>
    <property type="project" value="UniProtKB-ARBA"/>
</dbReference>
<dbReference type="GO" id="GO:0040017">
    <property type="term" value="P:positive regulation of locomotion"/>
    <property type="evidence" value="ECO:0007669"/>
    <property type="project" value="UniProtKB-ARBA"/>
</dbReference>
<dbReference type="CDD" id="cd00096">
    <property type="entry name" value="Ig"/>
    <property type="match status" value="1"/>
</dbReference>
<evidence type="ECO:0000259" key="6">
    <source>
        <dbReference type="PROSITE" id="PS50835"/>
    </source>
</evidence>
<dbReference type="SUPFAM" id="SSF48726">
    <property type="entry name" value="Immunoglobulin"/>
    <property type="match status" value="8"/>
</dbReference>
<feature type="domain" description="Ig-like" evidence="6">
    <location>
        <begin position="266"/>
        <end position="354"/>
    </location>
</feature>
<dbReference type="PANTHER" id="PTHR47633">
    <property type="entry name" value="IMMUNOGLOBULIN"/>
    <property type="match status" value="1"/>
</dbReference>
<feature type="domain" description="Ig-like" evidence="6">
    <location>
        <begin position="504"/>
        <end position="590"/>
    </location>
</feature>
<evidence type="ECO:0000313" key="7">
    <source>
        <dbReference type="Proteomes" id="UP000694867"/>
    </source>
</evidence>
<feature type="domain" description="Ig-like" evidence="6">
    <location>
        <begin position="619"/>
        <end position="709"/>
    </location>
</feature>
<dbReference type="KEGG" id="goe:100906585"/>
<dbReference type="Proteomes" id="UP000694867">
    <property type="component" value="Unplaced"/>
</dbReference>
<accession>A0AAJ7WGX0</accession>
<feature type="compositionally biased region" description="Polar residues" evidence="5">
    <location>
        <begin position="971"/>
        <end position="987"/>
    </location>
</feature>
<keyword evidence="7" id="KW-1185">Reference proteome</keyword>
<reference evidence="8" key="1">
    <citation type="submission" date="2025-08" db="UniProtKB">
        <authorList>
            <consortium name="RefSeq"/>
        </authorList>
    </citation>
    <scope>IDENTIFICATION</scope>
</reference>
<dbReference type="FunFam" id="2.60.40.10:FF:000107">
    <property type="entry name" value="Myosin, light chain kinase a"/>
    <property type="match status" value="2"/>
</dbReference>
<dbReference type="InterPro" id="IPR007110">
    <property type="entry name" value="Ig-like_dom"/>
</dbReference>
<keyword evidence="3" id="KW-0963">Cytoplasm</keyword>
<sequence>MEGEEVKTSLSSEGTFELRLVNVQMYDTGRYTCTAYNEYGQASSTNVLYLQDKGQRPIFVKALNPVETTDGSPVVFECRVVGTPTPSIRWFQNRREVKPSADFQPEFDAVTGFCRLVISEVYPDDQGIYTCRATNPFGEDETTAPLTVTDVELLETSDLSVQPRFLVPLEPTTALEGNPVEMKVEVIAVPPPAIQWFFHGRPITTSRDHRIKTKGKKSNLVIPEAFAEDSGPYEVSAVNIVGTAKTKANLTVIPLDEQSATASRKPQFLVELLPVTAQEGQRAVFRSLVSAVPSASISWYHKHRLIKSSRDFQIITEDNKSTLIINEVFPDDEGEFTCTAVNTFGMAQSKTTLTVEKIESSDDELEAPRILNPLKPLSVMDGGEAKFVVLITGHPQPKVTWFHNDVEVKQNEDIWMTQRSDGYCELFISEVFPEDMGEYVCKVTNKAGTVYTRTTLTVESYEYIADSEVATVSQSLDTTLESIHTASLSYSELDTDADFSIEIPDLPMDEPLSSSELASLDAKATGHPRPKITWYKNGEILKWSPDCQISYDTTGISTVTFHRTELEDFAFYVCEAKNAYGVDMTECELVQLDMKSMRPLRKIPTHDNKLKLDFKPQKPKFERGLKPEYLKPLGTPVTLEVIVRGRPKPEFTWYFHSEEITEEDSRFSMTVLNDRCMLHILELTSQTEGSYTFTAVNEHGQATTQTHVVVGEYEETAPLQPEQPTQTETAPQATSEDLVMLHYKVGTSEITDTAVSVTQTTTRSEIATRDTLTESLADSRLQYLPGPMEGIATEELPSQRPKTSTKTMGQQAREFASKIIPKPLWPFSMWSGGEQPTQPEELIGEAPHPAGIRPGQVVRETHPGEVIPEASKKPIVTDTSDIAPETQASMEFLPAEQSPIQRGLVLQPLQPGEILPGVPQSVSFYGQPRAPQFPTGQQARLPHPAFIRPSHPAYRPVLGVATTPLRPSMPGQASIQPVSTPQTQETIGESAPRKPIEVHMVPTRAGRWVPARKVSEPGTAPKFTCPLEEVMVTLGQPATLDCRVIGKPKPKVTWFKEGEPLQYTPDVKVSYDTEGTCQLVIPTTEEDHFGHYYVEAKNRYGVDVTHTELVQIG</sequence>
<dbReference type="FunFam" id="2.60.40.10:FF:000425">
    <property type="entry name" value="Myosin light chain kinase"/>
    <property type="match status" value="2"/>
</dbReference>
<evidence type="ECO:0000256" key="2">
    <source>
        <dbReference type="ARBA" id="ARBA00006692"/>
    </source>
</evidence>
<name>A0AAJ7WGX0_9ACAR</name>
<gene>
    <name evidence="8" type="primary">LOC100906585</name>
</gene>
<dbReference type="Gene3D" id="2.60.40.10">
    <property type="entry name" value="Immunoglobulins"/>
    <property type="match status" value="8"/>
</dbReference>
<evidence type="ECO:0000256" key="5">
    <source>
        <dbReference type="SAM" id="MobiDB-lite"/>
    </source>
</evidence>
<evidence type="ECO:0000256" key="1">
    <source>
        <dbReference type="ARBA" id="ARBA00004496"/>
    </source>
</evidence>
<evidence type="ECO:0000313" key="8">
    <source>
        <dbReference type="RefSeq" id="XP_028966661.1"/>
    </source>
</evidence>
<dbReference type="FunFam" id="2.60.40.10:FF:000080">
    <property type="entry name" value="Myosin light chain kinase, smooth muscle"/>
    <property type="match status" value="3"/>
</dbReference>
<evidence type="ECO:0000256" key="3">
    <source>
        <dbReference type="ARBA" id="ARBA00022490"/>
    </source>
</evidence>
<dbReference type="SMART" id="SM00409">
    <property type="entry name" value="IG"/>
    <property type="match status" value="8"/>
</dbReference>
<dbReference type="InterPro" id="IPR013783">
    <property type="entry name" value="Ig-like_fold"/>
</dbReference>
<dbReference type="InterPro" id="IPR013098">
    <property type="entry name" value="Ig_I-set"/>
</dbReference>
<dbReference type="GO" id="GO:0005737">
    <property type="term" value="C:cytoplasm"/>
    <property type="evidence" value="ECO:0007669"/>
    <property type="project" value="UniProtKB-SubCell"/>
</dbReference>
<feature type="domain" description="Ig-like" evidence="6">
    <location>
        <begin position="57"/>
        <end position="149"/>
    </location>
</feature>
<dbReference type="AlphaFoldDB" id="A0AAJ7WGX0"/>
<feature type="domain" description="Ig-like" evidence="6">
    <location>
        <begin position="1021"/>
        <end position="1105"/>
    </location>
</feature>